<comment type="caution">
    <text evidence="3">The sequence shown here is derived from an EMBL/GenBank/DDBJ whole genome shotgun (WGS) entry which is preliminary data.</text>
</comment>
<dbReference type="Pfam" id="PF04892">
    <property type="entry name" value="VanZ"/>
    <property type="match status" value="1"/>
</dbReference>
<organism evidence="3 4">
    <name type="scientific">Amnibacterium soli</name>
    <dbReference type="NCBI Taxonomy" id="1282736"/>
    <lineage>
        <taxon>Bacteria</taxon>
        <taxon>Bacillati</taxon>
        <taxon>Actinomycetota</taxon>
        <taxon>Actinomycetes</taxon>
        <taxon>Micrococcales</taxon>
        <taxon>Microbacteriaceae</taxon>
        <taxon>Amnibacterium</taxon>
    </lineage>
</organism>
<feature type="transmembrane region" description="Helical" evidence="1">
    <location>
        <begin position="91"/>
        <end position="113"/>
    </location>
</feature>
<evidence type="ECO:0000313" key="4">
    <source>
        <dbReference type="Proteomes" id="UP001500121"/>
    </source>
</evidence>
<dbReference type="InterPro" id="IPR053150">
    <property type="entry name" value="Teicoplanin_resist-assoc"/>
</dbReference>
<protein>
    <recommendedName>
        <fullName evidence="2">VanZ-like domain-containing protein</fullName>
    </recommendedName>
</protein>
<dbReference type="InterPro" id="IPR006976">
    <property type="entry name" value="VanZ-like"/>
</dbReference>
<evidence type="ECO:0000259" key="2">
    <source>
        <dbReference type="Pfam" id="PF04892"/>
    </source>
</evidence>
<keyword evidence="4" id="KW-1185">Reference proteome</keyword>
<feature type="transmembrane region" description="Helical" evidence="1">
    <location>
        <begin position="120"/>
        <end position="140"/>
    </location>
</feature>
<proteinExistence type="predicted"/>
<keyword evidence="1" id="KW-1133">Transmembrane helix</keyword>
<feature type="transmembrane region" description="Helical" evidence="1">
    <location>
        <begin position="152"/>
        <end position="172"/>
    </location>
</feature>
<dbReference type="EMBL" id="BAABLP010000006">
    <property type="protein sequence ID" value="GAA4753817.1"/>
    <property type="molecule type" value="Genomic_DNA"/>
</dbReference>
<feature type="domain" description="VanZ-like" evidence="2">
    <location>
        <begin position="49"/>
        <end position="167"/>
    </location>
</feature>
<name>A0ABP8ZE12_9MICO</name>
<keyword evidence="1" id="KW-0812">Transmembrane</keyword>
<dbReference type="PANTHER" id="PTHR36834">
    <property type="entry name" value="MEMBRANE PROTEIN-RELATED"/>
    <property type="match status" value="1"/>
</dbReference>
<evidence type="ECO:0000313" key="3">
    <source>
        <dbReference type="EMBL" id="GAA4753817.1"/>
    </source>
</evidence>
<keyword evidence="1" id="KW-0472">Membrane</keyword>
<sequence length="197" mass="21267">MIPRICPTIPHADGRAPDPERGSAVSSTAMSRATHAGAFRVRFVAVLTIMYVAVVLLVTLWPTTVDRSIDPYLDRVLQELHERGMPTFVDYGFIEFSANIVFFVPVGFLLGILFPYRLSFLAVVCGAALSAAVEIAQGLFLPGRVSSLADVVANSSGAVIGYLVAVAVRMLILHRDTLVIRDVLEGRRASNGLPVSK</sequence>
<dbReference type="PANTHER" id="PTHR36834:SF1">
    <property type="entry name" value="INTEGRAL MEMBRANE PROTEIN"/>
    <property type="match status" value="1"/>
</dbReference>
<evidence type="ECO:0000256" key="1">
    <source>
        <dbReference type="SAM" id="Phobius"/>
    </source>
</evidence>
<dbReference type="Proteomes" id="UP001500121">
    <property type="component" value="Unassembled WGS sequence"/>
</dbReference>
<reference evidence="4" key="1">
    <citation type="journal article" date="2019" name="Int. J. Syst. Evol. Microbiol.">
        <title>The Global Catalogue of Microorganisms (GCM) 10K type strain sequencing project: providing services to taxonomists for standard genome sequencing and annotation.</title>
        <authorList>
            <consortium name="The Broad Institute Genomics Platform"/>
            <consortium name="The Broad Institute Genome Sequencing Center for Infectious Disease"/>
            <person name="Wu L."/>
            <person name="Ma J."/>
        </authorList>
    </citation>
    <scope>NUCLEOTIDE SEQUENCE [LARGE SCALE GENOMIC DNA]</scope>
    <source>
        <strain evidence="4">JCM 19015</strain>
    </source>
</reference>
<accession>A0ABP8ZE12</accession>
<gene>
    <name evidence="3" type="ORF">GCM10025783_28420</name>
</gene>
<feature type="transmembrane region" description="Helical" evidence="1">
    <location>
        <begin position="41"/>
        <end position="61"/>
    </location>
</feature>